<evidence type="ECO:0000256" key="1">
    <source>
        <dbReference type="SAM" id="MobiDB-lite"/>
    </source>
</evidence>
<organism evidence="2 3">
    <name type="scientific">Gigaspora margarita</name>
    <dbReference type="NCBI Taxonomy" id="4874"/>
    <lineage>
        <taxon>Eukaryota</taxon>
        <taxon>Fungi</taxon>
        <taxon>Fungi incertae sedis</taxon>
        <taxon>Mucoromycota</taxon>
        <taxon>Glomeromycotina</taxon>
        <taxon>Glomeromycetes</taxon>
        <taxon>Diversisporales</taxon>
        <taxon>Gigasporaceae</taxon>
        <taxon>Gigaspora</taxon>
    </lineage>
</organism>
<gene>
    <name evidence="2" type="ORF">GMARGA_LOCUS13406</name>
</gene>
<feature type="compositionally biased region" description="Polar residues" evidence="1">
    <location>
        <begin position="1"/>
        <end position="36"/>
    </location>
</feature>
<reference evidence="2 3" key="1">
    <citation type="submission" date="2021-06" db="EMBL/GenBank/DDBJ databases">
        <authorList>
            <person name="Kallberg Y."/>
            <person name="Tangrot J."/>
            <person name="Rosling A."/>
        </authorList>
    </citation>
    <scope>NUCLEOTIDE SEQUENCE [LARGE SCALE GENOMIC DNA]</scope>
    <source>
        <strain evidence="2 3">120-4 pot B 10/14</strain>
    </source>
</reference>
<dbReference type="EMBL" id="CAJVQB010008492">
    <property type="protein sequence ID" value="CAG8719548.1"/>
    <property type="molecule type" value="Genomic_DNA"/>
</dbReference>
<comment type="caution">
    <text evidence="2">The sequence shown here is derived from an EMBL/GenBank/DDBJ whole genome shotgun (WGS) entry which is preliminary data.</text>
</comment>
<feature type="region of interest" description="Disordered" evidence="1">
    <location>
        <begin position="1"/>
        <end position="60"/>
    </location>
</feature>
<accession>A0ABN7V1X6</accession>
<evidence type="ECO:0000313" key="3">
    <source>
        <dbReference type="Proteomes" id="UP000789901"/>
    </source>
</evidence>
<keyword evidence="3" id="KW-1185">Reference proteome</keyword>
<proteinExistence type="predicted"/>
<dbReference type="Proteomes" id="UP000789901">
    <property type="component" value="Unassembled WGS sequence"/>
</dbReference>
<protein>
    <submittedName>
        <fullName evidence="2">28505_t:CDS:1</fullName>
    </submittedName>
</protein>
<evidence type="ECO:0000313" key="2">
    <source>
        <dbReference type="EMBL" id="CAG8719548.1"/>
    </source>
</evidence>
<sequence>MTFVTANNYGGNIDNNWLDSSTSQVDSISPQENIEVSDSDEKSGSDTPHLLNARLLGSGS</sequence>
<feature type="non-terminal residue" evidence="2">
    <location>
        <position position="60"/>
    </location>
</feature>
<name>A0ABN7V1X6_GIGMA</name>